<organism evidence="1 2">
    <name type="scientific">Klebsiella pneumoniae</name>
    <dbReference type="NCBI Taxonomy" id="573"/>
    <lineage>
        <taxon>Bacteria</taxon>
        <taxon>Pseudomonadati</taxon>
        <taxon>Pseudomonadota</taxon>
        <taxon>Gammaproteobacteria</taxon>
        <taxon>Enterobacterales</taxon>
        <taxon>Enterobacteriaceae</taxon>
        <taxon>Klebsiella/Raoultella group</taxon>
        <taxon>Klebsiella</taxon>
        <taxon>Klebsiella pneumoniae complex</taxon>
    </lineage>
</organism>
<accession>A0A377W958</accession>
<dbReference type="Proteomes" id="UP000255099">
    <property type="component" value="Unassembled WGS sequence"/>
</dbReference>
<sequence length="95" mass="10545">MTTGGHNLQRSFALLLADNIEQIFVAFIPSRRLGERRRKRCLPRKKCANLLQMVGDQTIAAADQADLRRIVRGDDNAPAGFDGLHCAGDRPWNAS</sequence>
<dbReference type="EMBL" id="UGLB01000003">
    <property type="protein sequence ID" value="STT51366.1"/>
    <property type="molecule type" value="Genomic_DNA"/>
</dbReference>
<proteinExistence type="predicted"/>
<evidence type="ECO:0000313" key="1">
    <source>
        <dbReference type="EMBL" id="STT51366.1"/>
    </source>
</evidence>
<evidence type="ECO:0000313" key="2">
    <source>
        <dbReference type="Proteomes" id="UP000255099"/>
    </source>
</evidence>
<dbReference type="AlphaFoldDB" id="A0A377W958"/>
<protein>
    <submittedName>
        <fullName evidence="1">Uncharacterized protein</fullName>
    </submittedName>
</protein>
<name>A0A377W958_KLEPN</name>
<gene>
    <name evidence="1" type="ORF">NCTC9637_06409</name>
</gene>
<reference evidence="1 2" key="1">
    <citation type="submission" date="2018-06" db="EMBL/GenBank/DDBJ databases">
        <authorList>
            <consortium name="Pathogen Informatics"/>
            <person name="Doyle S."/>
        </authorList>
    </citation>
    <scope>NUCLEOTIDE SEQUENCE [LARGE SCALE GENOMIC DNA]</scope>
    <source>
        <strain evidence="1 2">NCTC9637</strain>
    </source>
</reference>